<keyword evidence="2" id="KW-1185">Reference proteome</keyword>
<dbReference type="EMBL" id="JBBNAE010000010">
    <property type="protein sequence ID" value="KAK9090949.1"/>
    <property type="molecule type" value="Genomic_DNA"/>
</dbReference>
<dbReference type="PANTHER" id="PTHR33018">
    <property type="entry name" value="OS10G0338966 PROTEIN-RELATED"/>
    <property type="match status" value="1"/>
</dbReference>
<comment type="caution">
    <text evidence="1">The sequence shown here is derived from an EMBL/GenBank/DDBJ whole genome shotgun (WGS) entry which is preliminary data.</text>
</comment>
<organism evidence="1 2">
    <name type="scientific">Stephania japonica</name>
    <dbReference type="NCBI Taxonomy" id="461633"/>
    <lineage>
        <taxon>Eukaryota</taxon>
        <taxon>Viridiplantae</taxon>
        <taxon>Streptophyta</taxon>
        <taxon>Embryophyta</taxon>
        <taxon>Tracheophyta</taxon>
        <taxon>Spermatophyta</taxon>
        <taxon>Magnoliopsida</taxon>
        <taxon>Ranunculales</taxon>
        <taxon>Menispermaceae</taxon>
        <taxon>Menispermoideae</taxon>
        <taxon>Cissampelideae</taxon>
        <taxon>Stephania</taxon>
    </lineage>
</organism>
<evidence type="ECO:0000313" key="2">
    <source>
        <dbReference type="Proteomes" id="UP001417504"/>
    </source>
</evidence>
<dbReference type="PANTHER" id="PTHR33018:SF34">
    <property type="entry name" value="OS02G0472350 PROTEIN"/>
    <property type="match status" value="1"/>
</dbReference>
<name>A0AAP0ED06_9MAGN</name>
<reference evidence="1 2" key="1">
    <citation type="submission" date="2024-01" db="EMBL/GenBank/DDBJ databases">
        <title>Genome assemblies of Stephania.</title>
        <authorList>
            <person name="Yang L."/>
        </authorList>
    </citation>
    <scope>NUCLEOTIDE SEQUENCE [LARGE SCALE GENOMIC DNA]</scope>
    <source>
        <strain evidence="1">QJT</strain>
        <tissue evidence="1">Leaf</tissue>
    </source>
</reference>
<evidence type="ECO:0000313" key="1">
    <source>
        <dbReference type="EMBL" id="KAK9090949.1"/>
    </source>
</evidence>
<gene>
    <name evidence="1" type="ORF">Sjap_024126</name>
</gene>
<dbReference type="AlphaFoldDB" id="A0AAP0ED06"/>
<proteinExistence type="predicted"/>
<sequence>MCSPITCTIYNSISNTICRSISSLILSSFSSISTRQSSPQKKKRGPTKLQTFAVQTRQVIHFNDKGQPIGENLKKFSSFLGALGRDMVRITIPEWPHVSAERKEELWKLVKLRFEGLIEEHIENTLQHIGNLWKCSKSRLRTKIKIAHEKGWLDDKINSDLKPEAIDLADWLAF</sequence>
<accession>A0AAP0ED06</accession>
<protein>
    <submittedName>
        <fullName evidence="1">Uncharacterized protein</fullName>
    </submittedName>
</protein>
<dbReference type="Proteomes" id="UP001417504">
    <property type="component" value="Unassembled WGS sequence"/>
</dbReference>